<feature type="domain" description="FAS1" evidence="2">
    <location>
        <begin position="14"/>
        <end position="161"/>
    </location>
</feature>
<dbReference type="Gene3D" id="2.30.180.10">
    <property type="entry name" value="FAS1 domain"/>
    <property type="match status" value="2"/>
</dbReference>
<keyword evidence="4" id="KW-1185">Reference proteome</keyword>
<gene>
    <name evidence="3" type="ORF">EJ06DRAFT_236651</name>
</gene>
<accession>A0A6G1HKS7</accession>
<dbReference type="InterPro" id="IPR050904">
    <property type="entry name" value="Adhesion/Biosynth-related"/>
</dbReference>
<feature type="domain" description="FAS1" evidence="2">
    <location>
        <begin position="163"/>
        <end position="290"/>
    </location>
</feature>
<dbReference type="AlphaFoldDB" id="A0A6G1HKS7"/>
<name>A0A6G1HKS7_9PEZI</name>
<dbReference type="PROSITE" id="PS50213">
    <property type="entry name" value="FAS1"/>
    <property type="match status" value="2"/>
</dbReference>
<feature type="chain" id="PRO_5026196451" evidence="1">
    <location>
        <begin position="16"/>
        <end position="292"/>
    </location>
</feature>
<keyword evidence="1" id="KW-0732">Signal</keyword>
<feature type="signal peptide" evidence="1">
    <location>
        <begin position="1"/>
        <end position="15"/>
    </location>
</feature>
<dbReference type="EMBL" id="ML996707">
    <property type="protein sequence ID" value="KAF2396375.1"/>
    <property type="molecule type" value="Genomic_DNA"/>
</dbReference>
<dbReference type="PANTHER" id="PTHR10900">
    <property type="entry name" value="PERIOSTIN-RELATED"/>
    <property type="match status" value="1"/>
</dbReference>
<dbReference type="OrthoDB" id="286301at2759"/>
<dbReference type="GO" id="GO:0016236">
    <property type="term" value="P:macroautophagy"/>
    <property type="evidence" value="ECO:0007669"/>
    <property type="project" value="TreeGrafter"/>
</dbReference>
<dbReference type="SMART" id="SM00554">
    <property type="entry name" value="FAS1"/>
    <property type="match status" value="2"/>
</dbReference>
<evidence type="ECO:0000259" key="2">
    <source>
        <dbReference type="PROSITE" id="PS50213"/>
    </source>
</evidence>
<dbReference type="InterPro" id="IPR036378">
    <property type="entry name" value="FAS1_dom_sf"/>
</dbReference>
<dbReference type="FunFam" id="2.30.180.10:FF:000032">
    <property type="entry name" value="Fasciclin domain-containing protein, putative"/>
    <property type="match status" value="1"/>
</dbReference>
<dbReference type="PANTHER" id="PTHR10900:SF77">
    <property type="entry name" value="FI19380P1"/>
    <property type="match status" value="1"/>
</dbReference>
<evidence type="ECO:0000313" key="4">
    <source>
        <dbReference type="Proteomes" id="UP000799640"/>
    </source>
</evidence>
<evidence type="ECO:0000313" key="3">
    <source>
        <dbReference type="EMBL" id="KAF2396375.1"/>
    </source>
</evidence>
<sequence>MQPLTLLLLAATASAQSLASVLTNPAVSELAAVLSAYPAIVKTLSGAKDITILAPANGARGLRQLAGAAKYEKYAPGLTEATLTYHVLKGAIPASAVPANAFVETLLTNGNYSAVTGGQRVQATKKDGKVVFISGGGAKSTVTAADIKFDGGVIHLIDAVLQPPQAPSIVARAGGLTTLASTLASQGLAKTVDGLKGITIFAPTNAAFDAASGLIETLSKEQLAGALTYHVVKAVAYSTDVKDGLEVPTVQGKTLKITVKGGSVYVNKAKVIKTDILTKNGVVHVIDGVLTP</sequence>
<organism evidence="3 4">
    <name type="scientific">Trichodelitschia bisporula</name>
    <dbReference type="NCBI Taxonomy" id="703511"/>
    <lineage>
        <taxon>Eukaryota</taxon>
        <taxon>Fungi</taxon>
        <taxon>Dikarya</taxon>
        <taxon>Ascomycota</taxon>
        <taxon>Pezizomycotina</taxon>
        <taxon>Dothideomycetes</taxon>
        <taxon>Dothideomycetes incertae sedis</taxon>
        <taxon>Phaeotrichales</taxon>
        <taxon>Phaeotrichaceae</taxon>
        <taxon>Trichodelitschia</taxon>
    </lineage>
</organism>
<dbReference type="InterPro" id="IPR000782">
    <property type="entry name" value="FAS1_domain"/>
</dbReference>
<dbReference type="Pfam" id="PF02469">
    <property type="entry name" value="Fasciclin"/>
    <property type="match status" value="2"/>
</dbReference>
<dbReference type="SUPFAM" id="SSF82153">
    <property type="entry name" value="FAS1 domain"/>
    <property type="match status" value="2"/>
</dbReference>
<dbReference type="Proteomes" id="UP000799640">
    <property type="component" value="Unassembled WGS sequence"/>
</dbReference>
<protein>
    <submittedName>
        <fullName evidence="3">Beta-Ig-H3/fasciclin</fullName>
    </submittedName>
</protein>
<reference evidence="3" key="1">
    <citation type="journal article" date="2020" name="Stud. Mycol.">
        <title>101 Dothideomycetes genomes: a test case for predicting lifestyles and emergence of pathogens.</title>
        <authorList>
            <person name="Haridas S."/>
            <person name="Albert R."/>
            <person name="Binder M."/>
            <person name="Bloem J."/>
            <person name="Labutti K."/>
            <person name="Salamov A."/>
            <person name="Andreopoulos B."/>
            <person name="Baker S."/>
            <person name="Barry K."/>
            <person name="Bills G."/>
            <person name="Bluhm B."/>
            <person name="Cannon C."/>
            <person name="Castanera R."/>
            <person name="Culley D."/>
            <person name="Daum C."/>
            <person name="Ezra D."/>
            <person name="Gonzalez J."/>
            <person name="Henrissat B."/>
            <person name="Kuo A."/>
            <person name="Liang C."/>
            <person name="Lipzen A."/>
            <person name="Lutzoni F."/>
            <person name="Magnuson J."/>
            <person name="Mondo S."/>
            <person name="Nolan M."/>
            <person name="Ohm R."/>
            <person name="Pangilinan J."/>
            <person name="Park H.-J."/>
            <person name="Ramirez L."/>
            <person name="Alfaro M."/>
            <person name="Sun H."/>
            <person name="Tritt A."/>
            <person name="Yoshinaga Y."/>
            <person name="Zwiers L.-H."/>
            <person name="Turgeon B."/>
            <person name="Goodwin S."/>
            <person name="Spatafora J."/>
            <person name="Crous P."/>
            <person name="Grigoriev I."/>
        </authorList>
    </citation>
    <scope>NUCLEOTIDE SEQUENCE</scope>
    <source>
        <strain evidence="3">CBS 262.69</strain>
    </source>
</reference>
<evidence type="ECO:0000256" key="1">
    <source>
        <dbReference type="SAM" id="SignalP"/>
    </source>
</evidence>
<dbReference type="GO" id="GO:0000329">
    <property type="term" value="C:fungal-type vacuole membrane"/>
    <property type="evidence" value="ECO:0007669"/>
    <property type="project" value="TreeGrafter"/>
</dbReference>
<proteinExistence type="predicted"/>